<keyword evidence="1" id="KW-0175">Coiled coil</keyword>
<evidence type="ECO:0000313" key="4">
    <source>
        <dbReference type="WBParaSite" id="scf7180000424103.g12296"/>
    </source>
</evidence>
<keyword evidence="3" id="KW-1185">Reference proteome</keyword>
<keyword evidence="2" id="KW-0472">Membrane</keyword>
<feature type="transmembrane region" description="Helical" evidence="2">
    <location>
        <begin position="158"/>
        <end position="177"/>
    </location>
</feature>
<evidence type="ECO:0000256" key="2">
    <source>
        <dbReference type="SAM" id="Phobius"/>
    </source>
</evidence>
<sequence>MEVRINGVAYNVENVEPGVTEEIFRGFNDWQRVNNKDNNQNNENNVLEGNGQELVPIEQGNGNDNAETIVALKKKIAEKEHIITVLELKRLEGEEVLNQLENEKEELEELNKKLKKALNKEAKRRSGLIRYGLLGAFLCSYSYCLYMLHKNNKEKNILLNYILLIGGGIIGAIIRFVKYE</sequence>
<evidence type="ECO:0000313" key="3">
    <source>
        <dbReference type="Proteomes" id="UP000887560"/>
    </source>
</evidence>
<evidence type="ECO:0000256" key="1">
    <source>
        <dbReference type="SAM" id="Coils"/>
    </source>
</evidence>
<proteinExistence type="predicted"/>
<dbReference type="Proteomes" id="UP000887560">
    <property type="component" value="Unplaced"/>
</dbReference>
<dbReference type="AlphaFoldDB" id="A0A915P665"/>
<organism evidence="3 4">
    <name type="scientific">Meloidogyne floridensis</name>
    <dbReference type="NCBI Taxonomy" id="298350"/>
    <lineage>
        <taxon>Eukaryota</taxon>
        <taxon>Metazoa</taxon>
        <taxon>Ecdysozoa</taxon>
        <taxon>Nematoda</taxon>
        <taxon>Chromadorea</taxon>
        <taxon>Rhabditida</taxon>
        <taxon>Tylenchina</taxon>
        <taxon>Tylenchomorpha</taxon>
        <taxon>Tylenchoidea</taxon>
        <taxon>Meloidogynidae</taxon>
        <taxon>Meloidogyninae</taxon>
        <taxon>Meloidogyne</taxon>
    </lineage>
</organism>
<name>A0A915P665_9BILA</name>
<accession>A0A915P665</accession>
<protein>
    <submittedName>
        <fullName evidence="4">Uncharacterized protein</fullName>
    </submittedName>
</protein>
<keyword evidence="2" id="KW-1133">Transmembrane helix</keyword>
<feature type="coiled-coil region" evidence="1">
    <location>
        <begin position="83"/>
        <end position="124"/>
    </location>
</feature>
<dbReference type="WBParaSite" id="scf7180000424103.g12296">
    <property type="protein sequence ID" value="scf7180000424103.g12296"/>
    <property type="gene ID" value="scf7180000424103.g12296"/>
</dbReference>
<keyword evidence="2" id="KW-0812">Transmembrane</keyword>
<reference evidence="4" key="1">
    <citation type="submission" date="2022-11" db="UniProtKB">
        <authorList>
            <consortium name="WormBaseParasite"/>
        </authorList>
    </citation>
    <scope>IDENTIFICATION</scope>
</reference>
<feature type="transmembrane region" description="Helical" evidence="2">
    <location>
        <begin position="128"/>
        <end position="146"/>
    </location>
</feature>